<evidence type="ECO:0000313" key="9">
    <source>
        <dbReference type="Proteomes" id="UP001589798"/>
    </source>
</evidence>
<keyword evidence="9" id="KW-1185">Reference proteome</keyword>
<dbReference type="InterPro" id="IPR045054">
    <property type="entry name" value="P4HA-like"/>
</dbReference>
<dbReference type="PROSITE" id="PS51471">
    <property type="entry name" value="FE2OG_OXY"/>
    <property type="match status" value="1"/>
</dbReference>
<protein>
    <submittedName>
        <fullName evidence="8">Prolyl hydroxylase family protein</fullName>
        <ecNumber evidence="8">1.14.11.-</ecNumber>
    </submittedName>
</protein>
<evidence type="ECO:0000256" key="3">
    <source>
        <dbReference type="ARBA" id="ARBA00022896"/>
    </source>
</evidence>
<evidence type="ECO:0000256" key="4">
    <source>
        <dbReference type="ARBA" id="ARBA00022964"/>
    </source>
</evidence>
<dbReference type="Proteomes" id="UP001589798">
    <property type="component" value="Unassembled WGS sequence"/>
</dbReference>
<organism evidence="8 9">
    <name type="scientific">Novosphingobium soli</name>
    <dbReference type="NCBI Taxonomy" id="574956"/>
    <lineage>
        <taxon>Bacteria</taxon>
        <taxon>Pseudomonadati</taxon>
        <taxon>Pseudomonadota</taxon>
        <taxon>Alphaproteobacteria</taxon>
        <taxon>Sphingomonadales</taxon>
        <taxon>Sphingomonadaceae</taxon>
        <taxon>Novosphingobium</taxon>
    </lineage>
</organism>
<reference evidence="8 9" key="1">
    <citation type="submission" date="2024-09" db="EMBL/GenBank/DDBJ databases">
        <authorList>
            <person name="Sun Q."/>
            <person name="Mori K."/>
        </authorList>
    </citation>
    <scope>NUCLEOTIDE SEQUENCE [LARGE SCALE GENOMIC DNA]</scope>
    <source>
        <strain evidence="8 9">CCM 7706</strain>
    </source>
</reference>
<dbReference type="InterPro" id="IPR006620">
    <property type="entry name" value="Pro_4_hyd_alph"/>
</dbReference>
<dbReference type="PANTHER" id="PTHR10869">
    <property type="entry name" value="PROLYL 4-HYDROXYLASE ALPHA SUBUNIT"/>
    <property type="match status" value="1"/>
</dbReference>
<dbReference type="Gene3D" id="2.60.120.620">
    <property type="entry name" value="q2cbj1_9rhob like domain"/>
    <property type="match status" value="1"/>
</dbReference>
<evidence type="ECO:0000256" key="5">
    <source>
        <dbReference type="ARBA" id="ARBA00023002"/>
    </source>
</evidence>
<dbReference type="InterPro" id="IPR005123">
    <property type="entry name" value="Oxoglu/Fe-dep_dioxygenase_dom"/>
</dbReference>
<evidence type="ECO:0000313" key="8">
    <source>
        <dbReference type="EMBL" id="MFC0205415.1"/>
    </source>
</evidence>
<evidence type="ECO:0000259" key="7">
    <source>
        <dbReference type="PROSITE" id="PS51471"/>
    </source>
</evidence>
<dbReference type="RefSeq" id="WP_379488148.1">
    <property type="nucleotide sequence ID" value="NZ_JBHLWK010000017.1"/>
</dbReference>
<dbReference type="InterPro" id="IPR044862">
    <property type="entry name" value="Pro_4_hyd_alph_FE2OG_OXY"/>
</dbReference>
<keyword evidence="5 8" id="KW-0560">Oxidoreductase</keyword>
<sequence>MTGPGESSSAQLLSRANVQRFPSSRLDLFIMREFLPRERCEALIALIEANHRPSTVADFNGDTNFRTSSTCDLPREIPIVADLAASLSRLSGIDLAYAEPLQGQRYEPGQEFKGHTDYFEPGASDYDKYCAVSGQRTWTFMIYLNAVEAGGATRFKVIDKMIQPEAGKLVGWNNRRPDGSPNPATLHHAMKVRKGRKYVITQWYRERPWG</sequence>
<evidence type="ECO:0000256" key="1">
    <source>
        <dbReference type="ARBA" id="ARBA00001961"/>
    </source>
</evidence>
<gene>
    <name evidence="8" type="ORF">ACFFJC_14205</name>
</gene>
<evidence type="ECO:0000256" key="2">
    <source>
        <dbReference type="ARBA" id="ARBA00022723"/>
    </source>
</evidence>
<feature type="domain" description="Fe2OG dioxygenase" evidence="7">
    <location>
        <begin position="97"/>
        <end position="206"/>
    </location>
</feature>
<accession>A0ABV6CYE7</accession>
<dbReference type="EC" id="1.14.11.-" evidence="8"/>
<dbReference type="SMART" id="SM00702">
    <property type="entry name" value="P4Hc"/>
    <property type="match status" value="1"/>
</dbReference>
<comment type="cofactor">
    <cofactor evidence="1">
        <name>L-ascorbate</name>
        <dbReference type="ChEBI" id="CHEBI:38290"/>
    </cofactor>
</comment>
<dbReference type="EMBL" id="JBHLWK010000017">
    <property type="protein sequence ID" value="MFC0205415.1"/>
    <property type="molecule type" value="Genomic_DNA"/>
</dbReference>
<dbReference type="Pfam" id="PF13640">
    <property type="entry name" value="2OG-FeII_Oxy_3"/>
    <property type="match status" value="1"/>
</dbReference>
<keyword evidence="4" id="KW-0223">Dioxygenase</keyword>
<keyword evidence="2" id="KW-0479">Metal-binding</keyword>
<name>A0ABV6CYE7_9SPHN</name>
<dbReference type="GO" id="GO:0016491">
    <property type="term" value="F:oxidoreductase activity"/>
    <property type="evidence" value="ECO:0007669"/>
    <property type="project" value="UniProtKB-KW"/>
</dbReference>
<dbReference type="PANTHER" id="PTHR10869:SF246">
    <property type="entry name" value="TRANSMEMBRANE PROLYL 4-HYDROXYLASE"/>
    <property type="match status" value="1"/>
</dbReference>
<keyword evidence="3" id="KW-0847">Vitamin C</keyword>
<comment type="caution">
    <text evidence="8">The sequence shown here is derived from an EMBL/GenBank/DDBJ whole genome shotgun (WGS) entry which is preliminary data.</text>
</comment>
<keyword evidence="6" id="KW-0408">Iron</keyword>
<proteinExistence type="predicted"/>
<evidence type="ECO:0000256" key="6">
    <source>
        <dbReference type="ARBA" id="ARBA00023004"/>
    </source>
</evidence>